<protein>
    <submittedName>
        <fullName evidence="2">Uncharacterized protein</fullName>
    </submittedName>
</protein>
<evidence type="ECO:0000256" key="1">
    <source>
        <dbReference type="SAM" id="SignalP"/>
    </source>
</evidence>
<sequence>MSRTQWCCLVAVLAVALGLFCGPATAGTAATASGESGTAVAAPAVDGQGVPGCGNGTTHDDTEPGVPVRARAAHDQAPGLAEWGLSATPWQGSAEPCTCVGLRGPECAAPSSVELSVLRV</sequence>
<feature type="chain" id="PRO_5045808542" evidence="1">
    <location>
        <begin position="27"/>
        <end position="120"/>
    </location>
</feature>
<accession>A0ABV5RFT8</accession>
<keyword evidence="3" id="KW-1185">Reference proteome</keyword>
<dbReference type="EMBL" id="JBHMCG010000138">
    <property type="protein sequence ID" value="MFB9576674.1"/>
    <property type="molecule type" value="Genomic_DNA"/>
</dbReference>
<evidence type="ECO:0000313" key="3">
    <source>
        <dbReference type="Proteomes" id="UP001589710"/>
    </source>
</evidence>
<reference evidence="2 3" key="1">
    <citation type="submission" date="2024-09" db="EMBL/GenBank/DDBJ databases">
        <authorList>
            <person name="Sun Q."/>
            <person name="Mori K."/>
        </authorList>
    </citation>
    <scope>NUCLEOTIDE SEQUENCE [LARGE SCALE GENOMIC DNA]</scope>
    <source>
        <strain evidence="2 3">JCM 3331</strain>
    </source>
</reference>
<gene>
    <name evidence="2" type="ORF">ACFFTL_31425</name>
</gene>
<organism evidence="2 3">
    <name type="scientific">Streptomyces yanii</name>
    <dbReference type="NCBI Taxonomy" id="78510"/>
    <lineage>
        <taxon>Bacteria</taxon>
        <taxon>Bacillati</taxon>
        <taxon>Actinomycetota</taxon>
        <taxon>Actinomycetes</taxon>
        <taxon>Kitasatosporales</taxon>
        <taxon>Streptomycetaceae</taxon>
        <taxon>Streptomyces</taxon>
    </lineage>
</organism>
<comment type="caution">
    <text evidence="2">The sequence shown here is derived from an EMBL/GenBank/DDBJ whole genome shotgun (WGS) entry which is preliminary data.</text>
</comment>
<evidence type="ECO:0000313" key="2">
    <source>
        <dbReference type="EMBL" id="MFB9576674.1"/>
    </source>
</evidence>
<name>A0ABV5RFT8_9ACTN</name>
<dbReference type="RefSeq" id="WP_345512506.1">
    <property type="nucleotide sequence ID" value="NZ_BAAAXD010000015.1"/>
</dbReference>
<keyword evidence="1" id="KW-0732">Signal</keyword>
<proteinExistence type="predicted"/>
<dbReference type="Proteomes" id="UP001589710">
    <property type="component" value="Unassembled WGS sequence"/>
</dbReference>
<feature type="signal peptide" evidence="1">
    <location>
        <begin position="1"/>
        <end position="26"/>
    </location>
</feature>